<organism evidence="1 2">
    <name type="scientific">Funneliformis caledonium</name>
    <dbReference type="NCBI Taxonomy" id="1117310"/>
    <lineage>
        <taxon>Eukaryota</taxon>
        <taxon>Fungi</taxon>
        <taxon>Fungi incertae sedis</taxon>
        <taxon>Mucoromycota</taxon>
        <taxon>Glomeromycotina</taxon>
        <taxon>Glomeromycetes</taxon>
        <taxon>Glomerales</taxon>
        <taxon>Glomeraceae</taxon>
        <taxon>Funneliformis</taxon>
    </lineage>
</organism>
<name>A0A9N9N7B1_9GLOM</name>
<evidence type="ECO:0000313" key="2">
    <source>
        <dbReference type="Proteomes" id="UP000789570"/>
    </source>
</evidence>
<protein>
    <submittedName>
        <fullName evidence="1">12755_t:CDS:1</fullName>
    </submittedName>
</protein>
<gene>
    <name evidence="1" type="ORF">FCALED_LOCUS13828</name>
</gene>
<dbReference type="AlphaFoldDB" id="A0A9N9N7B1"/>
<dbReference type="Proteomes" id="UP000789570">
    <property type="component" value="Unassembled WGS sequence"/>
</dbReference>
<dbReference type="EMBL" id="CAJVPQ010008691">
    <property type="protein sequence ID" value="CAG8708980.1"/>
    <property type="molecule type" value="Genomic_DNA"/>
</dbReference>
<reference evidence="1" key="1">
    <citation type="submission" date="2021-06" db="EMBL/GenBank/DDBJ databases">
        <authorList>
            <person name="Kallberg Y."/>
            <person name="Tangrot J."/>
            <person name="Rosling A."/>
        </authorList>
    </citation>
    <scope>NUCLEOTIDE SEQUENCE</scope>
    <source>
        <strain evidence="1">UK204</strain>
    </source>
</reference>
<sequence>SQNFVVDTPDGSLDLEQDILDPHKFQRILDPSRIQFALEEYSFRFFNPLGNIEVRSEITSNFLGRYIILTAIQLQLYQKSVEEIANIESRVLEAEALMKMKKSNQENDSK</sequence>
<keyword evidence="2" id="KW-1185">Reference proteome</keyword>
<feature type="non-terminal residue" evidence="1">
    <location>
        <position position="1"/>
    </location>
</feature>
<accession>A0A9N9N7B1</accession>
<proteinExistence type="predicted"/>
<evidence type="ECO:0000313" key="1">
    <source>
        <dbReference type="EMBL" id="CAG8708980.1"/>
    </source>
</evidence>
<dbReference type="OrthoDB" id="10499895at2759"/>
<comment type="caution">
    <text evidence="1">The sequence shown here is derived from an EMBL/GenBank/DDBJ whole genome shotgun (WGS) entry which is preliminary data.</text>
</comment>